<organism evidence="3 4">
    <name type="scientific">Riccia sorocarpa</name>
    <dbReference type="NCBI Taxonomy" id="122646"/>
    <lineage>
        <taxon>Eukaryota</taxon>
        <taxon>Viridiplantae</taxon>
        <taxon>Streptophyta</taxon>
        <taxon>Embryophyta</taxon>
        <taxon>Marchantiophyta</taxon>
        <taxon>Marchantiopsida</taxon>
        <taxon>Marchantiidae</taxon>
        <taxon>Marchantiales</taxon>
        <taxon>Ricciaceae</taxon>
        <taxon>Riccia</taxon>
    </lineage>
</organism>
<dbReference type="InterPro" id="IPR008030">
    <property type="entry name" value="NmrA-like"/>
</dbReference>
<dbReference type="Proteomes" id="UP001633002">
    <property type="component" value="Unassembled WGS sequence"/>
</dbReference>
<evidence type="ECO:0000313" key="3">
    <source>
        <dbReference type="EMBL" id="KAL3682035.1"/>
    </source>
</evidence>
<dbReference type="SUPFAM" id="SSF51735">
    <property type="entry name" value="NAD(P)-binding Rossmann-fold domains"/>
    <property type="match status" value="1"/>
</dbReference>
<dbReference type="PANTHER" id="PTHR43349:SF93">
    <property type="entry name" value="ISOFLAVONE REDUCTASE HOMOLOG P3-RELATED"/>
    <property type="match status" value="1"/>
</dbReference>
<feature type="domain" description="NmrA-like" evidence="2">
    <location>
        <begin position="5"/>
        <end position="205"/>
    </location>
</feature>
<gene>
    <name evidence="3" type="ORF">R1sor_000057</name>
</gene>
<protein>
    <recommendedName>
        <fullName evidence="2">NmrA-like domain-containing protein</fullName>
    </recommendedName>
</protein>
<proteinExistence type="predicted"/>
<keyword evidence="1" id="KW-0812">Transmembrane</keyword>
<reference evidence="3 4" key="1">
    <citation type="submission" date="2024-09" db="EMBL/GenBank/DDBJ databases">
        <title>Chromosome-scale assembly of Riccia sorocarpa.</title>
        <authorList>
            <person name="Paukszto L."/>
        </authorList>
    </citation>
    <scope>NUCLEOTIDE SEQUENCE [LARGE SCALE GENOMIC DNA]</scope>
    <source>
        <strain evidence="3">LP-2024</strain>
        <tissue evidence="3">Aerial parts of the thallus</tissue>
    </source>
</reference>
<dbReference type="Pfam" id="PF05368">
    <property type="entry name" value="NmrA"/>
    <property type="match status" value="1"/>
</dbReference>
<dbReference type="EMBL" id="JBJQOH010000006">
    <property type="protein sequence ID" value="KAL3682035.1"/>
    <property type="molecule type" value="Genomic_DNA"/>
</dbReference>
<accession>A0ABD3GS07</accession>
<evidence type="ECO:0000259" key="2">
    <source>
        <dbReference type="Pfam" id="PF05368"/>
    </source>
</evidence>
<feature type="transmembrane region" description="Helical" evidence="1">
    <location>
        <begin position="143"/>
        <end position="164"/>
    </location>
</feature>
<keyword evidence="4" id="KW-1185">Reference proteome</keyword>
<dbReference type="InterPro" id="IPR036291">
    <property type="entry name" value="NAD(P)-bd_dom_sf"/>
</dbReference>
<dbReference type="Gene3D" id="3.40.50.720">
    <property type="entry name" value="NAD(P)-binding Rossmann-like Domain"/>
    <property type="match status" value="1"/>
</dbReference>
<name>A0ABD3GS07_9MARC</name>
<evidence type="ECO:0000313" key="4">
    <source>
        <dbReference type="Proteomes" id="UP001633002"/>
    </source>
</evidence>
<dbReference type="PANTHER" id="PTHR43349">
    <property type="entry name" value="PINORESINOL REDUCTASE-RELATED"/>
    <property type="match status" value="1"/>
</dbReference>
<dbReference type="AlphaFoldDB" id="A0ABD3GS07"/>
<keyword evidence="1" id="KW-0472">Membrane</keyword>
<sequence length="207" mass="22689">MDEGKSKILIIGATGRLGRHIAKASAVAGHPTFLLIRPDTLANPGPEKAALLGDLKNLGTTTLEGSLVDKSSLLIALKQVDVVISAVAHADQQFLLIEAIKEAGNIKRFYPAEYGTDFDRATSLPPLAPLMVKIQIRRAIEAAGIPYTIVANFVFASLFLGHFWHVEYEAPPRHKVEFYGDGERRVPFVFEEDIAEYIIESVDDIAH</sequence>
<keyword evidence="1" id="KW-1133">Transmembrane helix</keyword>
<dbReference type="InterPro" id="IPR050608">
    <property type="entry name" value="NmrA-type/Isoflavone_red_sf"/>
</dbReference>
<comment type="caution">
    <text evidence="3">The sequence shown here is derived from an EMBL/GenBank/DDBJ whole genome shotgun (WGS) entry which is preliminary data.</text>
</comment>
<evidence type="ECO:0000256" key="1">
    <source>
        <dbReference type="SAM" id="Phobius"/>
    </source>
</evidence>